<sequence length="76" mass="8626">MSLEGELIALFVSLVSICAIERMFLRIFNKYFKANGYYDRRLENLLRGAVLYGIAAVTLAILFFHIITAVLGKLLQ</sequence>
<organism evidence="2 3">
    <name type="scientific">Candidatus Berkelbacteria bacterium Gr01-1014_85</name>
    <dbReference type="NCBI Taxonomy" id="2017150"/>
    <lineage>
        <taxon>Bacteria</taxon>
        <taxon>Candidatus Berkelbacteria</taxon>
    </lineage>
</organism>
<evidence type="ECO:0000313" key="2">
    <source>
        <dbReference type="EMBL" id="TSC65309.1"/>
    </source>
</evidence>
<keyword evidence="1" id="KW-1133">Transmembrane helix</keyword>
<comment type="caution">
    <text evidence="2">The sequence shown here is derived from an EMBL/GenBank/DDBJ whole genome shotgun (WGS) entry which is preliminary data.</text>
</comment>
<dbReference type="AlphaFoldDB" id="A0A554JAD4"/>
<reference evidence="2 3" key="1">
    <citation type="submission" date="2017-08" db="EMBL/GenBank/DDBJ databases">
        <title>Mechanisms for carbon and nitrogen cycling indicate functional differentiation within the Candidate Phyla Radiation.</title>
        <authorList>
            <person name="Danczak R.E."/>
            <person name="Johnston M.D."/>
            <person name="Kenah C."/>
            <person name="Slattery M."/>
            <person name="Wrighton K.C."/>
            <person name="Wilkins M.J."/>
        </authorList>
    </citation>
    <scope>NUCLEOTIDE SEQUENCE [LARGE SCALE GENOMIC DNA]</scope>
    <source>
        <strain evidence="2">Gr01-1014_85</strain>
    </source>
</reference>
<accession>A0A554JAD4</accession>
<feature type="transmembrane region" description="Helical" evidence="1">
    <location>
        <begin position="49"/>
        <end position="71"/>
    </location>
</feature>
<gene>
    <name evidence="2" type="ORF">CEO22_520</name>
</gene>
<feature type="transmembrane region" description="Helical" evidence="1">
    <location>
        <begin position="6"/>
        <end position="28"/>
    </location>
</feature>
<keyword evidence="1" id="KW-0472">Membrane</keyword>
<evidence type="ECO:0000313" key="3">
    <source>
        <dbReference type="Proteomes" id="UP000316253"/>
    </source>
</evidence>
<protein>
    <submittedName>
        <fullName evidence="2">Uncharacterized protein</fullName>
    </submittedName>
</protein>
<keyword evidence="1" id="KW-0812">Transmembrane</keyword>
<proteinExistence type="predicted"/>
<dbReference type="EMBL" id="VMFD01000049">
    <property type="protein sequence ID" value="TSC65309.1"/>
    <property type="molecule type" value="Genomic_DNA"/>
</dbReference>
<name>A0A554JAD4_9BACT</name>
<evidence type="ECO:0000256" key="1">
    <source>
        <dbReference type="SAM" id="Phobius"/>
    </source>
</evidence>
<dbReference type="Proteomes" id="UP000316253">
    <property type="component" value="Unassembled WGS sequence"/>
</dbReference>